<dbReference type="Gene3D" id="3.10.450.160">
    <property type="entry name" value="inner membrane protein cigr"/>
    <property type="match status" value="1"/>
</dbReference>
<feature type="signal peptide" evidence="2">
    <location>
        <begin position="1"/>
        <end position="21"/>
    </location>
</feature>
<reference evidence="3 4" key="1">
    <citation type="submission" date="2015-11" db="EMBL/GenBank/DDBJ databases">
        <title>Draft Genome Sequence of the Strain BR 10303 (Bradyrhizobium sp.) isolated from nodules of Centrolobium paraense.</title>
        <authorList>
            <person name="Zelli J.E."/>
            <person name="Simoes-Araujo J.L."/>
            <person name="Barauna A.C."/>
            <person name="Silva K."/>
        </authorList>
    </citation>
    <scope>NUCLEOTIDE SEQUENCE [LARGE SCALE GENOMIC DNA]</scope>
    <source>
        <strain evidence="3 4">BR 10303</strain>
    </source>
</reference>
<dbReference type="InterPro" id="IPR009642">
    <property type="entry name" value="DUF1236"/>
</dbReference>
<comment type="caution">
    <text evidence="3">The sequence shown here is derived from an EMBL/GenBank/DDBJ whole genome shotgun (WGS) entry which is preliminary data.</text>
</comment>
<sequence>MRNLAPLAVATVLALSGVTAAAANHANQMSNKTTGASDTLSLSDTQQKSIWKDVSHHASNQTAPSGFNATVGSAMPTSVSTYPLPRQARRDVPALRPYRYAMTEDKVLIVNPSDHKIADVVSK</sequence>
<protein>
    <recommendedName>
        <fullName evidence="5">DUF1236 domain-containing protein</fullName>
    </recommendedName>
</protein>
<dbReference type="OrthoDB" id="8231036at2"/>
<evidence type="ECO:0000313" key="3">
    <source>
        <dbReference type="EMBL" id="KWV52551.1"/>
    </source>
</evidence>
<evidence type="ECO:0000256" key="2">
    <source>
        <dbReference type="SAM" id="SignalP"/>
    </source>
</evidence>
<name>A0A120FLN5_9BRAD</name>
<feature type="region of interest" description="Disordered" evidence="1">
    <location>
        <begin position="51"/>
        <end position="85"/>
    </location>
</feature>
<keyword evidence="2" id="KW-0732">Signal</keyword>
<evidence type="ECO:0000313" key="4">
    <source>
        <dbReference type="Proteomes" id="UP000057737"/>
    </source>
</evidence>
<gene>
    <name evidence="3" type="ORF">AS156_10135</name>
</gene>
<feature type="compositionally biased region" description="Polar residues" evidence="1">
    <location>
        <begin position="57"/>
        <end position="81"/>
    </location>
</feature>
<dbReference type="AlphaFoldDB" id="A0A120FLN5"/>
<dbReference type="RefSeq" id="WP_066509530.1">
    <property type="nucleotide sequence ID" value="NZ_LNCU01000082.1"/>
</dbReference>
<dbReference type="EMBL" id="LNCU01000082">
    <property type="protein sequence ID" value="KWV52551.1"/>
    <property type="molecule type" value="Genomic_DNA"/>
</dbReference>
<feature type="chain" id="PRO_5007165441" description="DUF1236 domain-containing protein" evidence="2">
    <location>
        <begin position="22"/>
        <end position="123"/>
    </location>
</feature>
<organism evidence="3 4">
    <name type="scientific">Bradyrhizobium macuxiense</name>
    <dbReference type="NCBI Taxonomy" id="1755647"/>
    <lineage>
        <taxon>Bacteria</taxon>
        <taxon>Pseudomonadati</taxon>
        <taxon>Pseudomonadota</taxon>
        <taxon>Alphaproteobacteria</taxon>
        <taxon>Hyphomicrobiales</taxon>
        <taxon>Nitrobacteraceae</taxon>
        <taxon>Bradyrhizobium</taxon>
    </lineage>
</organism>
<evidence type="ECO:0008006" key="5">
    <source>
        <dbReference type="Google" id="ProtNLM"/>
    </source>
</evidence>
<dbReference type="Proteomes" id="UP000057737">
    <property type="component" value="Unassembled WGS sequence"/>
</dbReference>
<evidence type="ECO:0000256" key="1">
    <source>
        <dbReference type="SAM" id="MobiDB-lite"/>
    </source>
</evidence>
<accession>A0A120FLN5</accession>
<keyword evidence="4" id="KW-1185">Reference proteome</keyword>
<proteinExistence type="predicted"/>
<dbReference type="Pfam" id="PF06823">
    <property type="entry name" value="DUF1236"/>
    <property type="match status" value="1"/>
</dbReference>